<dbReference type="Gene3D" id="2.70.98.10">
    <property type="match status" value="1"/>
</dbReference>
<dbReference type="Proteomes" id="UP001210678">
    <property type="component" value="Unassembled WGS sequence"/>
</dbReference>
<keyword evidence="3 5" id="KW-0413">Isomerase</keyword>
<evidence type="ECO:0000313" key="7">
    <source>
        <dbReference type="Proteomes" id="UP001210678"/>
    </source>
</evidence>
<name>A0ABT4YXN1_9VIBR</name>
<evidence type="ECO:0000256" key="2">
    <source>
        <dbReference type="ARBA" id="ARBA00006206"/>
    </source>
</evidence>
<dbReference type="InterPro" id="IPR011013">
    <property type="entry name" value="Gal_mutarotase_sf_dom"/>
</dbReference>
<evidence type="ECO:0000256" key="5">
    <source>
        <dbReference type="PIRNR" id="PIRNR005096"/>
    </source>
</evidence>
<evidence type="ECO:0000256" key="4">
    <source>
        <dbReference type="ARBA" id="ARBA00023277"/>
    </source>
</evidence>
<dbReference type="SUPFAM" id="SSF74650">
    <property type="entry name" value="Galactose mutarotase-like"/>
    <property type="match status" value="1"/>
</dbReference>
<dbReference type="CDD" id="cd09019">
    <property type="entry name" value="galactose_mutarotase_like"/>
    <property type="match status" value="1"/>
</dbReference>
<evidence type="ECO:0000313" key="6">
    <source>
        <dbReference type="EMBL" id="MDB1126334.1"/>
    </source>
</evidence>
<dbReference type="InterPro" id="IPR014718">
    <property type="entry name" value="GH-type_carb-bd"/>
</dbReference>
<accession>A0ABT4YXN1</accession>
<comment type="similarity">
    <text evidence="2 5">Belongs to the aldose epimerase family.</text>
</comment>
<dbReference type="PANTHER" id="PTHR10091:SF49">
    <property type="entry name" value="ALDOSE 1-EPIMERASE"/>
    <property type="match status" value="1"/>
</dbReference>
<dbReference type="EMBL" id="JAQLOI010000003">
    <property type="protein sequence ID" value="MDB1126334.1"/>
    <property type="molecule type" value="Genomic_DNA"/>
</dbReference>
<gene>
    <name evidence="6" type="ORF">PGX00_22755</name>
</gene>
<evidence type="ECO:0000256" key="1">
    <source>
        <dbReference type="ARBA" id="ARBA00005028"/>
    </source>
</evidence>
<comment type="caution">
    <text evidence="6">The sequence shown here is derived from an EMBL/GenBank/DDBJ whole genome shotgun (WGS) entry which is preliminary data.</text>
</comment>
<dbReference type="PIRSF" id="PIRSF005096">
    <property type="entry name" value="GALM"/>
    <property type="match status" value="1"/>
</dbReference>
<dbReference type="InterPro" id="IPR015443">
    <property type="entry name" value="Aldose_1-epimerase"/>
</dbReference>
<dbReference type="PANTHER" id="PTHR10091">
    <property type="entry name" value="ALDOSE-1-EPIMERASE"/>
    <property type="match status" value="1"/>
</dbReference>
<dbReference type="InterPro" id="IPR047215">
    <property type="entry name" value="Galactose_mutarotase-like"/>
</dbReference>
<keyword evidence="4 5" id="KW-0119">Carbohydrate metabolism</keyword>
<reference evidence="6 7" key="1">
    <citation type="submission" date="2023-01" db="EMBL/GenBank/DDBJ databases">
        <title>Vibrio sp. KJ40-1 sp.nov, isolated from marine algae.</title>
        <authorList>
            <person name="Butt M."/>
            <person name="Kim J.M.J."/>
            <person name="Jeon C.O.C."/>
        </authorList>
    </citation>
    <scope>NUCLEOTIDE SEQUENCE [LARGE SCALE GENOMIC DNA]</scope>
    <source>
        <strain evidence="6 7">KJ40-1</strain>
    </source>
</reference>
<proteinExistence type="inferred from homology"/>
<dbReference type="InterPro" id="IPR008183">
    <property type="entry name" value="Aldose_1/G6P_1-epimerase"/>
</dbReference>
<comment type="catalytic activity">
    <reaction evidence="5">
        <text>alpha-D-glucose = beta-D-glucose</text>
        <dbReference type="Rhea" id="RHEA:10264"/>
        <dbReference type="ChEBI" id="CHEBI:15903"/>
        <dbReference type="ChEBI" id="CHEBI:17925"/>
        <dbReference type="EC" id="5.1.3.3"/>
    </reaction>
</comment>
<sequence length="344" mass="38523">MKIEREKHGLFYNQNVDIFTLSNNTGMKVKISQLGGIITHLWVPDEKGNIADVVAGYDEIKSYAEPQHFMGALIGRVANRIEGAQYTLAGKTHKLNANVYDGKHNLHGGYLGYNLRVWRLIEIKQEKEFVALHLKLFDQDGEQGFAGNVVVDAVYTLTDKNLLKLEMTATTDMATPVSFTEHSYFNLNGHDSGSIENHVLQLNSTFLLEQKEDRMPTGKVLDVANTCMDFSAPTLLTTSVQEMHDEGINHSYVMDNHDKELILMATLSAAGRQLKISSNEQTLHFYNGHNLNDVKGKNGAVYSRFSALCLEPKNYVNGINIDAFPSNILHPGEIYNHSILYDFG</sequence>
<dbReference type="Pfam" id="PF01263">
    <property type="entry name" value="Aldose_epim"/>
    <property type="match status" value="1"/>
</dbReference>
<keyword evidence="7" id="KW-1185">Reference proteome</keyword>
<comment type="pathway">
    <text evidence="1 5">Carbohydrate metabolism; hexose metabolism.</text>
</comment>
<dbReference type="RefSeq" id="WP_272140860.1">
    <property type="nucleotide sequence ID" value="NZ_JAQLOI010000003.1"/>
</dbReference>
<evidence type="ECO:0000256" key="3">
    <source>
        <dbReference type="ARBA" id="ARBA00023235"/>
    </source>
</evidence>
<dbReference type="EC" id="5.1.3.3" evidence="5"/>
<organism evidence="6 7">
    <name type="scientific">Vibrio algarum</name>
    <dbReference type="NCBI Taxonomy" id="3020714"/>
    <lineage>
        <taxon>Bacteria</taxon>
        <taxon>Pseudomonadati</taxon>
        <taxon>Pseudomonadota</taxon>
        <taxon>Gammaproteobacteria</taxon>
        <taxon>Vibrionales</taxon>
        <taxon>Vibrionaceae</taxon>
        <taxon>Vibrio</taxon>
    </lineage>
</organism>
<protein>
    <recommendedName>
        <fullName evidence="5">Aldose 1-epimerase</fullName>
        <ecNumber evidence="5">5.1.3.3</ecNumber>
    </recommendedName>
</protein>